<keyword evidence="4 9" id="KW-0812">Transmembrane</keyword>
<dbReference type="Proteomes" id="UP000582837">
    <property type="component" value="Unassembled WGS sequence"/>
</dbReference>
<dbReference type="CDD" id="cd06173">
    <property type="entry name" value="MFS_MefA_like"/>
    <property type="match status" value="1"/>
</dbReference>
<feature type="transmembrane region" description="Helical" evidence="9">
    <location>
        <begin position="266"/>
        <end position="284"/>
    </location>
</feature>
<keyword evidence="5 9" id="KW-1133">Transmembrane helix</keyword>
<feature type="transmembrane region" description="Helical" evidence="9">
    <location>
        <begin position="291"/>
        <end position="309"/>
    </location>
</feature>
<keyword evidence="3" id="KW-1003">Cell membrane</keyword>
<dbReference type="SUPFAM" id="SSF103473">
    <property type="entry name" value="MFS general substrate transporter"/>
    <property type="match status" value="1"/>
</dbReference>
<reference evidence="11 12" key="1">
    <citation type="submission" date="2020-08" db="EMBL/GenBank/DDBJ databases">
        <title>Genomic Encyclopedia of Type Strains, Phase IV (KMG-IV): sequencing the most valuable type-strain genomes for metagenomic binning, comparative biology and taxonomic classification.</title>
        <authorList>
            <person name="Goeker M."/>
        </authorList>
    </citation>
    <scope>NUCLEOTIDE SEQUENCE [LARGE SCALE GENOMIC DNA]</scope>
    <source>
        <strain evidence="11 12">DSM 29007</strain>
    </source>
</reference>
<feature type="transmembrane region" description="Helical" evidence="9">
    <location>
        <begin position="384"/>
        <end position="402"/>
    </location>
</feature>
<evidence type="ECO:0000256" key="3">
    <source>
        <dbReference type="ARBA" id="ARBA00022475"/>
    </source>
</evidence>
<feature type="domain" description="Major facilitator superfamily (MFS) profile" evidence="10">
    <location>
        <begin position="1"/>
        <end position="406"/>
    </location>
</feature>
<evidence type="ECO:0000256" key="5">
    <source>
        <dbReference type="ARBA" id="ARBA00022989"/>
    </source>
</evidence>
<dbReference type="RefSeq" id="WP_170035068.1">
    <property type="nucleotide sequence ID" value="NZ_JABDTL010000001.1"/>
</dbReference>
<evidence type="ECO:0000256" key="8">
    <source>
        <dbReference type="ARBA" id="ARBA00040914"/>
    </source>
</evidence>
<feature type="transmembrane region" description="Helical" evidence="9">
    <location>
        <begin position="230"/>
        <end position="254"/>
    </location>
</feature>
<evidence type="ECO:0000259" key="10">
    <source>
        <dbReference type="PROSITE" id="PS50850"/>
    </source>
</evidence>
<accession>A0A841H5C3</accession>
<evidence type="ECO:0000256" key="2">
    <source>
        <dbReference type="ARBA" id="ARBA00022448"/>
    </source>
</evidence>
<comment type="subcellular location">
    <subcellularLocation>
        <location evidence="1">Cell membrane</location>
        <topology evidence="1">Multi-pass membrane protein</topology>
    </subcellularLocation>
</comment>
<evidence type="ECO:0000256" key="4">
    <source>
        <dbReference type="ARBA" id="ARBA00022692"/>
    </source>
</evidence>
<dbReference type="AlphaFoldDB" id="A0A841H5C3"/>
<name>A0A841H5C3_9BACT</name>
<evidence type="ECO:0000256" key="7">
    <source>
        <dbReference type="ARBA" id="ARBA00038075"/>
    </source>
</evidence>
<feature type="transmembrane region" description="Helical" evidence="9">
    <location>
        <begin position="81"/>
        <end position="106"/>
    </location>
</feature>
<evidence type="ECO:0000313" key="12">
    <source>
        <dbReference type="Proteomes" id="UP000582837"/>
    </source>
</evidence>
<evidence type="ECO:0000313" key="11">
    <source>
        <dbReference type="EMBL" id="MBB6073163.1"/>
    </source>
</evidence>
<dbReference type="PANTHER" id="PTHR23513:SF9">
    <property type="entry name" value="ENTEROBACTIN EXPORTER ENTS"/>
    <property type="match status" value="1"/>
</dbReference>
<dbReference type="GO" id="GO:0022857">
    <property type="term" value="F:transmembrane transporter activity"/>
    <property type="evidence" value="ECO:0007669"/>
    <property type="project" value="InterPro"/>
</dbReference>
<proteinExistence type="inferred from homology"/>
<protein>
    <recommendedName>
        <fullName evidence="8">Multidrug efflux pump Tap</fullName>
    </recommendedName>
</protein>
<dbReference type="Pfam" id="PF07690">
    <property type="entry name" value="MFS_1"/>
    <property type="match status" value="1"/>
</dbReference>
<evidence type="ECO:0000256" key="1">
    <source>
        <dbReference type="ARBA" id="ARBA00004651"/>
    </source>
</evidence>
<dbReference type="InterPro" id="IPR020846">
    <property type="entry name" value="MFS_dom"/>
</dbReference>
<sequence length="412" mass="43889">MAERLDPYISLRNPAFRWYVAALVAMTLGTQIQATVVGWQVYALTKDPLALGLVGLAEALPFISAALFAGHVADRHNRKTLAMYSTALQVLCAGALLMITLSPSVLAGGREWPIFAVVFVSGIARSFLQPARTAISAEIVPREQYANAIAWRSSMWEASAVLGPALGGVLYGFASARLAYTVEAVLCALGLLGLGMMAYTPRVREIVAGEESIWQNLTVGIRFLFTQKELLGAQVLDLFSVLFGGAVALLPIFAAERLHVGPQGLGVLRAAPAAGAVLMSVVIAHRTLRKAGPKLFLCVAGFGLCWIFFALSRSFWLSLGLLVISGMLDNVSVVIRSTLLTVRTPEHMLGRVSAVNQIFIGSSNEIGSFESGVMARLLGVVRSIVVGGVATLAVVGVTAWRVPALRKLDELS</sequence>
<gene>
    <name evidence="11" type="ORF">HNQ61_004830</name>
</gene>
<dbReference type="PANTHER" id="PTHR23513">
    <property type="entry name" value="INTEGRAL MEMBRANE EFFLUX PROTEIN-RELATED"/>
    <property type="match status" value="1"/>
</dbReference>
<dbReference type="InterPro" id="IPR011701">
    <property type="entry name" value="MFS"/>
</dbReference>
<dbReference type="GO" id="GO:0005886">
    <property type="term" value="C:plasma membrane"/>
    <property type="evidence" value="ECO:0007669"/>
    <property type="project" value="UniProtKB-SubCell"/>
</dbReference>
<keyword evidence="6 9" id="KW-0472">Membrane</keyword>
<evidence type="ECO:0000256" key="9">
    <source>
        <dbReference type="SAM" id="Phobius"/>
    </source>
</evidence>
<organism evidence="11 12">
    <name type="scientific">Longimicrobium terrae</name>
    <dbReference type="NCBI Taxonomy" id="1639882"/>
    <lineage>
        <taxon>Bacteria</taxon>
        <taxon>Pseudomonadati</taxon>
        <taxon>Gemmatimonadota</taxon>
        <taxon>Longimicrobiia</taxon>
        <taxon>Longimicrobiales</taxon>
        <taxon>Longimicrobiaceae</taxon>
        <taxon>Longimicrobium</taxon>
    </lineage>
</organism>
<evidence type="ECO:0000256" key="6">
    <source>
        <dbReference type="ARBA" id="ARBA00023136"/>
    </source>
</evidence>
<feature type="transmembrane region" description="Helical" evidence="9">
    <location>
        <begin position="20"/>
        <end position="42"/>
    </location>
</feature>
<dbReference type="Gene3D" id="1.20.1250.20">
    <property type="entry name" value="MFS general substrate transporter like domains"/>
    <property type="match status" value="1"/>
</dbReference>
<keyword evidence="2" id="KW-0813">Transport</keyword>
<comment type="similarity">
    <text evidence="7">Belongs to the major facilitator superfamily. Drug:H(+) antiporter-3 (DHA3) (TC 2.A.1.21) family.</text>
</comment>
<keyword evidence="12" id="KW-1185">Reference proteome</keyword>
<dbReference type="EMBL" id="JACHIA010000021">
    <property type="protein sequence ID" value="MBB6073163.1"/>
    <property type="molecule type" value="Genomic_DNA"/>
</dbReference>
<dbReference type="PROSITE" id="PS50850">
    <property type="entry name" value="MFS"/>
    <property type="match status" value="1"/>
</dbReference>
<dbReference type="InterPro" id="IPR036259">
    <property type="entry name" value="MFS_trans_sf"/>
</dbReference>
<feature type="transmembrane region" description="Helical" evidence="9">
    <location>
        <begin position="48"/>
        <end position="69"/>
    </location>
</feature>
<comment type="caution">
    <text evidence="11">The sequence shown here is derived from an EMBL/GenBank/DDBJ whole genome shotgun (WGS) entry which is preliminary data.</text>
</comment>
<feature type="transmembrane region" description="Helical" evidence="9">
    <location>
        <begin position="179"/>
        <end position="199"/>
    </location>
</feature>